<keyword evidence="3" id="KW-1185">Reference proteome</keyword>
<proteinExistence type="predicted"/>
<gene>
    <name evidence="2" type="ORF">SAMN06265338_101740</name>
</gene>
<reference evidence="3" key="1">
    <citation type="submission" date="2017-06" db="EMBL/GenBank/DDBJ databases">
        <authorList>
            <person name="Varghese N."/>
            <person name="Submissions S."/>
        </authorList>
    </citation>
    <scope>NUCLEOTIDE SEQUENCE [LARGE SCALE GENOMIC DNA]</scope>
    <source>
        <strain evidence="3">DSM 137</strain>
    </source>
</reference>
<evidence type="ECO:0000256" key="1">
    <source>
        <dbReference type="SAM" id="MobiDB-lite"/>
    </source>
</evidence>
<feature type="region of interest" description="Disordered" evidence="1">
    <location>
        <begin position="1"/>
        <end position="35"/>
    </location>
</feature>
<organism evidence="2 3">
    <name type="scientific">Rhodoblastus acidophilus</name>
    <name type="common">Rhodopseudomonas acidophila</name>
    <dbReference type="NCBI Taxonomy" id="1074"/>
    <lineage>
        <taxon>Bacteria</taxon>
        <taxon>Pseudomonadati</taxon>
        <taxon>Pseudomonadota</taxon>
        <taxon>Alphaproteobacteria</taxon>
        <taxon>Hyphomicrobiales</taxon>
        <taxon>Rhodoblastaceae</taxon>
        <taxon>Rhodoblastus</taxon>
    </lineage>
</organism>
<name>A0A212QLA0_RHOAC</name>
<dbReference type="EMBL" id="FYDG01000001">
    <property type="protein sequence ID" value="SNB60147.1"/>
    <property type="molecule type" value="Genomic_DNA"/>
</dbReference>
<evidence type="ECO:0000313" key="3">
    <source>
        <dbReference type="Proteomes" id="UP000198418"/>
    </source>
</evidence>
<evidence type="ECO:0000313" key="2">
    <source>
        <dbReference type="EMBL" id="SNB60147.1"/>
    </source>
</evidence>
<dbReference type="Proteomes" id="UP000198418">
    <property type="component" value="Unassembled WGS sequence"/>
</dbReference>
<protein>
    <submittedName>
        <fullName evidence="2">Uncharacterized protein</fullName>
    </submittedName>
</protein>
<sequence length="35" mass="3352">MAAGAKGAAPANRDGGGADDQPLPILVITDMDGGK</sequence>
<feature type="compositionally biased region" description="Low complexity" evidence="1">
    <location>
        <begin position="1"/>
        <end position="11"/>
    </location>
</feature>
<dbReference type="AlphaFoldDB" id="A0A212QLA0"/>
<accession>A0A212QLA0</accession>